<comment type="caution">
    <text evidence="1">The sequence shown here is derived from an EMBL/GenBank/DDBJ whole genome shotgun (WGS) entry which is preliminary data.</text>
</comment>
<gene>
    <name evidence="1" type="ORF">ADICEAN_01193</name>
</gene>
<dbReference type="STRING" id="1279009.ADICEAN_01193"/>
<dbReference type="EMBL" id="AODQ01000020">
    <property type="protein sequence ID" value="EMR03672.1"/>
    <property type="molecule type" value="Genomic_DNA"/>
</dbReference>
<evidence type="ECO:0000313" key="1">
    <source>
        <dbReference type="EMBL" id="EMR03672.1"/>
    </source>
</evidence>
<organism evidence="1 2">
    <name type="scientific">Cesiribacter andamanensis AMV16</name>
    <dbReference type="NCBI Taxonomy" id="1279009"/>
    <lineage>
        <taxon>Bacteria</taxon>
        <taxon>Pseudomonadati</taxon>
        <taxon>Bacteroidota</taxon>
        <taxon>Cytophagia</taxon>
        <taxon>Cytophagales</taxon>
        <taxon>Cesiribacteraceae</taxon>
        <taxon>Cesiribacter</taxon>
    </lineage>
</organism>
<proteinExistence type="predicted"/>
<dbReference type="Proteomes" id="UP000011910">
    <property type="component" value="Unassembled WGS sequence"/>
</dbReference>
<sequence>MSLRRGEFKLQALIRQSAHQLVPLDALAKEQPRLFAYLNTPEEFEKATGAGND</sequence>
<keyword evidence="2" id="KW-1185">Reference proteome</keyword>
<reference evidence="1 2" key="1">
    <citation type="journal article" date="2013" name="Genome Announc.">
        <title>Draft Genome Sequence of Cesiribacter andamanensis Strain AMV16T, Isolated from a Soil Sample from a Mud Volcano in the Andaman Islands, India.</title>
        <authorList>
            <person name="Shivaji S."/>
            <person name="Ara S."/>
            <person name="Begum Z."/>
            <person name="Srinivas T.N."/>
            <person name="Singh A."/>
            <person name="Kumar Pinnaka A."/>
        </authorList>
    </citation>
    <scope>NUCLEOTIDE SEQUENCE [LARGE SCALE GENOMIC DNA]</scope>
    <source>
        <strain evidence="1 2">AMV16</strain>
    </source>
</reference>
<protein>
    <submittedName>
        <fullName evidence="1">Uncharacterized protein</fullName>
    </submittedName>
</protein>
<dbReference type="RefSeq" id="WP_009194593.1">
    <property type="nucleotide sequence ID" value="NZ_AODQ01000020.1"/>
</dbReference>
<accession>M7N8T7</accession>
<evidence type="ECO:0000313" key="2">
    <source>
        <dbReference type="Proteomes" id="UP000011910"/>
    </source>
</evidence>
<dbReference type="AlphaFoldDB" id="M7N8T7"/>
<name>M7N8T7_9BACT</name>